<dbReference type="RefSeq" id="WP_205386605.1">
    <property type="nucleotide sequence ID" value="NZ_JAFFZS010000040.1"/>
</dbReference>
<evidence type="ECO:0000259" key="5">
    <source>
        <dbReference type="Pfam" id="PF13458"/>
    </source>
</evidence>
<evidence type="ECO:0000313" key="6">
    <source>
        <dbReference type="EMBL" id="MBN0048472.1"/>
    </source>
</evidence>
<dbReference type="InterPro" id="IPR028081">
    <property type="entry name" value="Leu-bd"/>
</dbReference>
<keyword evidence="2" id="KW-0813">Transport</keyword>
<dbReference type="PROSITE" id="PS51257">
    <property type="entry name" value="PROKAR_LIPOPROTEIN"/>
    <property type="match status" value="1"/>
</dbReference>
<keyword evidence="4" id="KW-0029">Amino-acid transport</keyword>
<sequence length="394" mass="41244">MENLTRRLGTGIALTSVALLSACGGNGSSGGDDGSGPIRIGVSAPLSGDSAAAGTDIVNAAKLAVKKINKEGLLDGRKVEIVQVDDACDAQTGTAAMRKLLTQKVVAVAGGYCSGAVIPETMITDRAGVPFIADASTNVEITERGLKHVFRTIGRDDKQSEFAARYMVEYLKADSVAVIHDNTAYSKGLAEATKDTVKKLGAKTVFYDAITPGAKDFTSFLTKAKSTKPQAIYFTGYYADAGLLLKQAHELGIDVPIIGGDANQDPTVIKTAGRAAEGFTTTTAPLPDFIKSTADFVSAYEREYGTEPGPYAPYEYDAVNVLADAIARAASADSEKITEALHATKDYAGVTGPINFDEKGDRVHPIYVTAVVEGGAFVPGKKLDESGNWVDAKG</sequence>
<dbReference type="EMBL" id="JAFFZS010000040">
    <property type="protein sequence ID" value="MBN0048472.1"/>
    <property type="molecule type" value="Genomic_DNA"/>
</dbReference>
<dbReference type="Proteomes" id="UP000788262">
    <property type="component" value="Unassembled WGS sequence"/>
</dbReference>
<dbReference type="InterPro" id="IPR028082">
    <property type="entry name" value="Peripla_BP_I"/>
</dbReference>
<proteinExistence type="inferred from homology"/>
<dbReference type="PRINTS" id="PR00337">
    <property type="entry name" value="LEUILEVALBP"/>
</dbReference>
<dbReference type="Pfam" id="PF13458">
    <property type="entry name" value="Peripla_BP_6"/>
    <property type="match status" value="1"/>
</dbReference>
<dbReference type="InterPro" id="IPR000709">
    <property type="entry name" value="Leu_Ile_Val-bd"/>
</dbReference>
<evidence type="ECO:0000313" key="7">
    <source>
        <dbReference type="Proteomes" id="UP000788262"/>
    </source>
</evidence>
<evidence type="ECO:0000256" key="2">
    <source>
        <dbReference type="ARBA" id="ARBA00022448"/>
    </source>
</evidence>
<dbReference type="Gene3D" id="3.40.50.2300">
    <property type="match status" value="2"/>
</dbReference>
<name>A0ABS2VZ92_STRAS</name>
<feature type="domain" description="Leucine-binding protein" evidence="5">
    <location>
        <begin position="37"/>
        <end position="375"/>
    </location>
</feature>
<dbReference type="PANTHER" id="PTHR47151">
    <property type="entry name" value="LEU/ILE/VAL-BINDING ABC TRANSPORTER SUBUNIT"/>
    <property type="match status" value="1"/>
</dbReference>
<evidence type="ECO:0000256" key="3">
    <source>
        <dbReference type="ARBA" id="ARBA00022729"/>
    </source>
</evidence>
<dbReference type="SUPFAM" id="SSF53822">
    <property type="entry name" value="Periplasmic binding protein-like I"/>
    <property type="match status" value="1"/>
</dbReference>
<gene>
    <name evidence="6" type="ORF">JS756_31095</name>
</gene>
<dbReference type="CDD" id="cd06342">
    <property type="entry name" value="PBP1_ABC_LIVBP-like"/>
    <property type="match status" value="1"/>
</dbReference>
<keyword evidence="7" id="KW-1185">Reference proteome</keyword>
<comment type="similarity">
    <text evidence="1">Belongs to the leucine-binding protein family.</text>
</comment>
<evidence type="ECO:0000256" key="1">
    <source>
        <dbReference type="ARBA" id="ARBA00010062"/>
    </source>
</evidence>
<evidence type="ECO:0000256" key="4">
    <source>
        <dbReference type="ARBA" id="ARBA00022970"/>
    </source>
</evidence>
<comment type="caution">
    <text evidence="6">The sequence shown here is derived from an EMBL/GenBank/DDBJ whole genome shotgun (WGS) entry which is preliminary data.</text>
</comment>
<reference evidence="6 7" key="1">
    <citation type="submission" date="2021-02" db="EMBL/GenBank/DDBJ databases">
        <title>Whole genome sequencing of Streptomyces actuosus VRA1.</title>
        <authorList>
            <person name="Sen G."/>
            <person name="Sen A."/>
        </authorList>
    </citation>
    <scope>NUCLEOTIDE SEQUENCE [LARGE SCALE GENOMIC DNA]</scope>
    <source>
        <strain evidence="6 7">VRA1</strain>
    </source>
</reference>
<keyword evidence="3" id="KW-0732">Signal</keyword>
<protein>
    <submittedName>
        <fullName evidence="6">Branched-chain amino acid ABC transporter substrate-binding protein</fullName>
    </submittedName>
</protein>
<organism evidence="6 7">
    <name type="scientific">Streptomyces actuosus</name>
    <dbReference type="NCBI Taxonomy" id="1885"/>
    <lineage>
        <taxon>Bacteria</taxon>
        <taxon>Bacillati</taxon>
        <taxon>Actinomycetota</taxon>
        <taxon>Actinomycetes</taxon>
        <taxon>Kitasatosporales</taxon>
        <taxon>Streptomycetaceae</taxon>
        <taxon>Streptomyces</taxon>
    </lineage>
</organism>
<accession>A0ABS2VZ92</accession>
<dbReference type="PANTHER" id="PTHR47151:SF2">
    <property type="entry name" value="AMINO ACID BINDING PROTEIN"/>
    <property type="match status" value="1"/>
</dbReference>